<protein>
    <submittedName>
        <fullName evidence="2">Uncharacterized protein</fullName>
    </submittedName>
</protein>
<gene>
    <name evidence="2" type="ORF">J5227_08000</name>
</gene>
<evidence type="ECO:0000313" key="2">
    <source>
        <dbReference type="EMBL" id="MBO3794250.1"/>
    </source>
</evidence>
<keyword evidence="1" id="KW-0472">Membrane</keyword>
<dbReference type="RefSeq" id="WP_134982009.1">
    <property type="nucleotide sequence ID" value="NZ_JAGFPW010000005.1"/>
</dbReference>
<keyword evidence="1" id="KW-0812">Transmembrane</keyword>
<organism evidence="2 3">
    <name type="scientific">Bacillus subtilis</name>
    <dbReference type="NCBI Taxonomy" id="1423"/>
    <lineage>
        <taxon>Bacteria</taxon>
        <taxon>Bacillati</taxon>
        <taxon>Bacillota</taxon>
        <taxon>Bacilli</taxon>
        <taxon>Bacillales</taxon>
        <taxon>Bacillaceae</taxon>
        <taxon>Bacillus</taxon>
    </lineage>
</organism>
<accession>A0A8I2B8X2</accession>
<evidence type="ECO:0000313" key="3">
    <source>
        <dbReference type="Proteomes" id="UP000665181"/>
    </source>
</evidence>
<keyword evidence="1" id="KW-1133">Transmembrane helix</keyword>
<evidence type="ECO:0000256" key="1">
    <source>
        <dbReference type="SAM" id="Phobius"/>
    </source>
</evidence>
<proteinExistence type="predicted"/>
<dbReference type="EMBL" id="JAGFPW010000005">
    <property type="protein sequence ID" value="MBO3794250.1"/>
    <property type="molecule type" value="Genomic_DNA"/>
</dbReference>
<dbReference type="Proteomes" id="UP000665181">
    <property type="component" value="Unassembled WGS sequence"/>
</dbReference>
<reference evidence="2" key="1">
    <citation type="submission" date="2021-03" db="EMBL/GenBank/DDBJ databases">
        <title>Isolation of Bacillus subtilis from fermented food sample.</title>
        <authorList>
            <person name="Lakshmanan V."/>
            <person name="Athira K."/>
            <person name="Rajagopal K."/>
        </authorList>
    </citation>
    <scope>NUCLEOTIDE SEQUENCE</scope>
    <source>
        <strain evidence="2">S1</strain>
    </source>
</reference>
<comment type="caution">
    <text evidence="2">The sequence shown here is derived from an EMBL/GenBank/DDBJ whole genome shotgun (WGS) entry which is preliminary data.</text>
</comment>
<name>A0A8I2B8X2_BACIU</name>
<dbReference type="AlphaFoldDB" id="A0A8I2B8X2"/>
<sequence>MLSSNQPYRRVDDGMGTGLVSGAVIGGAGTAGFIYGGSAAGQKLQQVNSSLTGRMIDRTTSQERADKLTAQGLKREKFIQKGMDYSSKARGLSNIKKAGVVAGGSILASLIGGAIDKSNDQRR</sequence>
<feature type="transmembrane region" description="Helical" evidence="1">
    <location>
        <begin position="98"/>
        <end position="115"/>
    </location>
</feature>